<dbReference type="GO" id="GO:0016712">
    <property type="term" value="F:oxidoreductase activity, acting on paired donors, with incorporation or reduction of molecular oxygen, reduced flavin or flavoprotein as one donor, and incorporation of one atom of oxygen"/>
    <property type="evidence" value="ECO:0007669"/>
    <property type="project" value="InterPro"/>
</dbReference>
<gene>
    <name evidence="12" type="ORF">BO80DRAFT_499744</name>
</gene>
<keyword evidence="13" id="KW-1185">Reference proteome</keyword>
<dbReference type="VEuPathDB" id="FungiDB:BO80DRAFT_499744"/>
<dbReference type="InterPro" id="IPR047146">
    <property type="entry name" value="Cyt_P450_E_CYP52_fungi"/>
</dbReference>
<organism evidence="12 13">
    <name type="scientific">Aspergillus ibericus CBS 121593</name>
    <dbReference type="NCBI Taxonomy" id="1448316"/>
    <lineage>
        <taxon>Eukaryota</taxon>
        <taxon>Fungi</taxon>
        <taxon>Dikarya</taxon>
        <taxon>Ascomycota</taxon>
        <taxon>Pezizomycotina</taxon>
        <taxon>Eurotiomycetes</taxon>
        <taxon>Eurotiomycetidae</taxon>
        <taxon>Eurotiales</taxon>
        <taxon>Aspergillaceae</taxon>
        <taxon>Aspergillus</taxon>
        <taxon>Aspergillus subgen. Circumdati</taxon>
    </lineage>
</organism>
<feature type="compositionally biased region" description="Basic residues" evidence="10">
    <location>
        <begin position="641"/>
        <end position="652"/>
    </location>
</feature>
<keyword evidence="7 9" id="KW-0503">Monooxygenase</keyword>
<reference evidence="12 13" key="1">
    <citation type="submission" date="2018-02" db="EMBL/GenBank/DDBJ databases">
        <title>The genomes of Aspergillus section Nigri reveals drivers in fungal speciation.</title>
        <authorList>
            <consortium name="DOE Joint Genome Institute"/>
            <person name="Vesth T.C."/>
            <person name="Nybo J."/>
            <person name="Theobald S."/>
            <person name="Brandl J."/>
            <person name="Frisvad J.C."/>
            <person name="Nielsen K.F."/>
            <person name="Lyhne E.K."/>
            <person name="Kogle M.E."/>
            <person name="Kuo A."/>
            <person name="Riley R."/>
            <person name="Clum A."/>
            <person name="Nolan M."/>
            <person name="Lipzen A."/>
            <person name="Salamov A."/>
            <person name="Henrissat B."/>
            <person name="Wiebenga A."/>
            <person name="De vries R.P."/>
            <person name="Grigoriev I.V."/>
            <person name="Mortensen U.H."/>
            <person name="Andersen M.R."/>
            <person name="Baker S.E."/>
        </authorList>
    </citation>
    <scope>NUCLEOTIDE SEQUENCE [LARGE SCALE GENOMIC DNA]</scope>
    <source>
        <strain evidence="12 13">CBS 121593</strain>
    </source>
</reference>
<dbReference type="RefSeq" id="XP_025578758.1">
    <property type="nucleotide sequence ID" value="XM_025724200.1"/>
</dbReference>
<dbReference type="STRING" id="1448316.A0A395H905"/>
<evidence type="ECO:0000256" key="1">
    <source>
        <dbReference type="ARBA" id="ARBA00001971"/>
    </source>
</evidence>
<dbReference type="OrthoDB" id="1470350at2759"/>
<dbReference type="GO" id="GO:0020037">
    <property type="term" value="F:heme binding"/>
    <property type="evidence" value="ECO:0007669"/>
    <property type="project" value="InterPro"/>
</dbReference>
<dbReference type="InterPro" id="IPR002974">
    <property type="entry name" value="Cyt_P450_E_CYP52_ascomycetes"/>
</dbReference>
<evidence type="ECO:0000256" key="8">
    <source>
        <dbReference type="PIRSR" id="PIRSR602402-1"/>
    </source>
</evidence>
<dbReference type="GeneID" id="37229065"/>
<protein>
    <submittedName>
        <fullName evidence="12">Cytochrome P450</fullName>
    </submittedName>
</protein>
<sequence length="652" mass="74144">MDSGKSHYPVLALASAVLVFWYIATYLQRKWTQRRIAKANNCQPPPAYPRKDPFFGIDFIHEQLIYARKHKLLERIVERFKENGNTFQTQRLTTPIIVTCEPENVKTVLSLRFKDYGLGGRINAAGPLLGHGIFTTDGEHWAQSRAMVRPNFVKDQVAHLDIFEELMDDLLPLIPADGGTVDLQELFFEFTIDSATEFLFGHSVYSLKKRRAGIRDSTEQDFAGAFNYAQEAIATNLRLGKLRYLRRDRKAEECNRICHRLVEQFVDSALRVRGRYDEEKALAEDGHGTKEKRKYLFLHGLAQQTGDRKRIRDELMNVLLAGRDTTASLLSNMFFMLAKNPRIWNKLREEVAILQGRAPSYEQLRNLTYLKYCLNESLRLHPVVPANARFAHTDTILPVGGGPDGKSPVFVPKGCTVAYHVYAMHRREEFFGPDVNEFRPERWADIRPGWEYLPFNGGPRICVGQQYALTEAGYVTVRLAQKFSVLESRDPGPWEEGFTLTLCSRNGTKLGSTSYLHSAEELKDTQFMLPSGPSTTDVSRLDLNRLRALESLDHGNLGTDAPVARWAARQALFSNTCNRIRRRTMDVSLDQGSAGDAVMWELLQAQQGYGRDRPEAPHEMGSYRSPGPRETTGKGPEGQRLRHGIRGRRHCL</sequence>
<feature type="binding site" description="axial binding residue" evidence="8">
    <location>
        <position position="462"/>
    </location>
    <ligand>
        <name>heme</name>
        <dbReference type="ChEBI" id="CHEBI:30413"/>
    </ligand>
    <ligandPart>
        <name>Fe</name>
        <dbReference type="ChEBI" id="CHEBI:18248"/>
    </ligandPart>
</feature>
<dbReference type="PANTHER" id="PTHR24287">
    <property type="entry name" value="P450, PUTATIVE (EUROFUNG)-RELATED"/>
    <property type="match status" value="1"/>
</dbReference>
<dbReference type="Gene3D" id="1.10.630.10">
    <property type="entry name" value="Cytochrome P450"/>
    <property type="match status" value="1"/>
</dbReference>
<evidence type="ECO:0000256" key="10">
    <source>
        <dbReference type="SAM" id="MobiDB-lite"/>
    </source>
</evidence>
<feature type="region of interest" description="Disordered" evidence="10">
    <location>
        <begin position="608"/>
        <end position="652"/>
    </location>
</feature>
<comment type="cofactor">
    <cofactor evidence="1 8">
        <name>heme</name>
        <dbReference type="ChEBI" id="CHEBI:30413"/>
    </cofactor>
</comment>
<evidence type="ECO:0000256" key="9">
    <source>
        <dbReference type="RuleBase" id="RU000461"/>
    </source>
</evidence>
<keyword evidence="11" id="KW-0472">Membrane</keyword>
<keyword evidence="3 8" id="KW-0349">Heme</keyword>
<keyword evidence="5 9" id="KW-0560">Oxidoreductase</keyword>
<evidence type="ECO:0000256" key="7">
    <source>
        <dbReference type="ARBA" id="ARBA00023033"/>
    </source>
</evidence>
<evidence type="ECO:0000256" key="11">
    <source>
        <dbReference type="SAM" id="Phobius"/>
    </source>
</evidence>
<evidence type="ECO:0000256" key="2">
    <source>
        <dbReference type="ARBA" id="ARBA00010617"/>
    </source>
</evidence>
<dbReference type="PANTHER" id="PTHR24287:SF17">
    <property type="entry name" value="P450, PUTATIVE (EUROFUNG)-RELATED"/>
    <property type="match status" value="1"/>
</dbReference>
<dbReference type="PRINTS" id="PR01239">
    <property type="entry name" value="EP450IICYP52"/>
</dbReference>
<proteinExistence type="inferred from homology"/>
<name>A0A395H905_9EURO</name>
<dbReference type="CDD" id="cd11063">
    <property type="entry name" value="CYP52"/>
    <property type="match status" value="1"/>
</dbReference>
<dbReference type="InterPro" id="IPR001128">
    <property type="entry name" value="Cyt_P450"/>
</dbReference>
<keyword evidence="6 8" id="KW-0408">Iron</keyword>
<dbReference type="SUPFAM" id="SSF48264">
    <property type="entry name" value="Cytochrome P450"/>
    <property type="match status" value="1"/>
</dbReference>
<dbReference type="PRINTS" id="PR00385">
    <property type="entry name" value="P450"/>
</dbReference>
<dbReference type="PRINTS" id="PR00464">
    <property type="entry name" value="EP450II"/>
</dbReference>
<evidence type="ECO:0000256" key="5">
    <source>
        <dbReference type="ARBA" id="ARBA00023002"/>
    </source>
</evidence>
<dbReference type="InterPro" id="IPR036396">
    <property type="entry name" value="Cyt_P450_sf"/>
</dbReference>
<accession>A0A395H905</accession>
<evidence type="ECO:0000256" key="4">
    <source>
        <dbReference type="ARBA" id="ARBA00022723"/>
    </source>
</evidence>
<dbReference type="InterPro" id="IPR017972">
    <property type="entry name" value="Cyt_P450_CS"/>
</dbReference>
<evidence type="ECO:0000256" key="3">
    <source>
        <dbReference type="ARBA" id="ARBA00022617"/>
    </source>
</evidence>
<evidence type="ECO:0000256" key="6">
    <source>
        <dbReference type="ARBA" id="ARBA00023004"/>
    </source>
</evidence>
<dbReference type="Proteomes" id="UP000249402">
    <property type="component" value="Unassembled WGS sequence"/>
</dbReference>
<dbReference type="GO" id="GO:0005506">
    <property type="term" value="F:iron ion binding"/>
    <property type="evidence" value="ECO:0007669"/>
    <property type="project" value="InterPro"/>
</dbReference>
<keyword evidence="11" id="KW-1133">Transmembrane helix</keyword>
<dbReference type="AlphaFoldDB" id="A0A395H905"/>
<keyword evidence="11" id="KW-0812">Transmembrane</keyword>
<comment type="similarity">
    <text evidence="2 9">Belongs to the cytochrome P450 family.</text>
</comment>
<dbReference type="PROSITE" id="PS00086">
    <property type="entry name" value="CYTOCHROME_P450"/>
    <property type="match status" value="1"/>
</dbReference>
<evidence type="ECO:0000313" key="13">
    <source>
        <dbReference type="Proteomes" id="UP000249402"/>
    </source>
</evidence>
<dbReference type="EMBL" id="KZ824424">
    <property type="protein sequence ID" value="RAL04431.1"/>
    <property type="molecule type" value="Genomic_DNA"/>
</dbReference>
<dbReference type="Pfam" id="PF00067">
    <property type="entry name" value="p450"/>
    <property type="match status" value="1"/>
</dbReference>
<evidence type="ECO:0000313" key="12">
    <source>
        <dbReference type="EMBL" id="RAL04431.1"/>
    </source>
</evidence>
<dbReference type="InterPro" id="IPR002402">
    <property type="entry name" value="Cyt_P450_E_grp-II"/>
</dbReference>
<feature type="transmembrane region" description="Helical" evidence="11">
    <location>
        <begin position="6"/>
        <end position="27"/>
    </location>
</feature>
<keyword evidence="4 8" id="KW-0479">Metal-binding</keyword>